<accession>U4LE70</accession>
<name>U4LE70_PYROM</name>
<feature type="region of interest" description="Disordered" evidence="1">
    <location>
        <begin position="1"/>
        <end position="28"/>
    </location>
</feature>
<keyword evidence="3" id="KW-1185">Reference proteome</keyword>
<evidence type="ECO:0000313" key="2">
    <source>
        <dbReference type="EMBL" id="CCX30404.1"/>
    </source>
</evidence>
<dbReference type="AlphaFoldDB" id="U4LE70"/>
<organism evidence="2 3">
    <name type="scientific">Pyronema omphalodes (strain CBS 100304)</name>
    <name type="common">Pyronema confluens</name>
    <dbReference type="NCBI Taxonomy" id="1076935"/>
    <lineage>
        <taxon>Eukaryota</taxon>
        <taxon>Fungi</taxon>
        <taxon>Dikarya</taxon>
        <taxon>Ascomycota</taxon>
        <taxon>Pezizomycotina</taxon>
        <taxon>Pezizomycetes</taxon>
        <taxon>Pezizales</taxon>
        <taxon>Pyronemataceae</taxon>
        <taxon>Pyronema</taxon>
    </lineage>
</organism>
<dbReference type="EMBL" id="HF935441">
    <property type="protein sequence ID" value="CCX30404.1"/>
    <property type="molecule type" value="Genomic_DNA"/>
</dbReference>
<protein>
    <submittedName>
        <fullName evidence="2">Uncharacterized protein</fullName>
    </submittedName>
</protein>
<reference evidence="2 3" key="1">
    <citation type="journal article" date="2013" name="PLoS Genet.">
        <title>The genome and development-dependent transcriptomes of Pyronema confluens: a window into fungal evolution.</title>
        <authorList>
            <person name="Traeger S."/>
            <person name="Altegoer F."/>
            <person name="Freitag M."/>
            <person name="Gabaldon T."/>
            <person name="Kempken F."/>
            <person name="Kumar A."/>
            <person name="Marcet-Houben M."/>
            <person name="Poggeler S."/>
            <person name="Stajich J.E."/>
            <person name="Nowrousian M."/>
        </authorList>
    </citation>
    <scope>NUCLEOTIDE SEQUENCE [LARGE SCALE GENOMIC DNA]</scope>
    <source>
        <strain evidence="3">CBS 100304</strain>
        <tissue evidence="2">Vegetative mycelium</tissue>
    </source>
</reference>
<proteinExistence type="predicted"/>
<gene>
    <name evidence="2" type="ORF">PCON_08603</name>
</gene>
<evidence type="ECO:0000313" key="3">
    <source>
        <dbReference type="Proteomes" id="UP000018144"/>
    </source>
</evidence>
<sequence length="124" mass="13921">MMERKTLSTSPHTSVRTKQSFRLPENTRSQANNKIFVENIPDPSPKQWPASTATIAMSQIPTLLIQMLHLRLAANANNASKEAEGHLEGDSLLMRLVTLLVPRSIPLEIQLARLETLPEGWWVV</sequence>
<evidence type="ECO:0000256" key="1">
    <source>
        <dbReference type="SAM" id="MobiDB-lite"/>
    </source>
</evidence>
<dbReference type="Proteomes" id="UP000018144">
    <property type="component" value="Unassembled WGS sequence"/>
</dbReference>
<feature type="compositionally biased region" description="Polar residues" evidence="1">
    <location>
        <begin position="7"/>
        <end position="28"/>
    </location>
</feature>